<evidence type="ECO:0000313" key="7">
    <source>
        <dbReference type="Proteomes" id="UP000267585"/>
    </source>
</evidence>
<dbReference type="Proteomes" id="UP000267585">
    <property type="component" value="Unassembled WGS sequence"/>
</dbReference>
<dbReference type="InterPro" id="IPR058625">
    <property type="entry name" value="MdtA-like_BSH"/>
</dbReference>
<evidence type="ECO:0000256" key="3">
    <source>
        <dbReference type="SAM" id="Phobius"/>
    </source>
</evidence>
<dbReference type="Pfam" id="PF25917">
    <property type="entry name" value="BSH_RND"/>
    <property type="match status" value="1"/>
</dbReference>
<keyword evidence="3" id="KW-0472">Membrane</keyword>
<feature type="domain" description="Multidrug resistance protein MdtA-like alpha-helical hairpin" evidence="4">
    <location>
        <begin position="100"/>
        <end position="151"/>
    </location>
</feature>
<feature type="transmembrane region" description="Helical" evidence="3">
    <location>
        <begin position="7"/>
        <end position="25"/>
    </location>
</feature>
<comment type="similarity">
    <text evidence="1">Belongs to the membrane fusion protein (MFP) (TC 8.A.1) family.</text>
</comment>
<evidence type="ECO:0000256" key="1">
    <source>
        <dbReference type="ARBA" id="ARBA00009477"/>
    </source>
</evidence>
<feature type="coiled-coil region" evidence="2">
    <location>
        <begin position="100"/>
        <end position="158"/>
    </location>
</feature>
<keyword evidence="3" id="KW-1133">Transmembrane helix</keyword>
<feature type="domain" description="Multidrug resistance protein MdtA-like barrel-sandwich hybrid" evidence="5">
    <location>
        <begin position="60"/>
        <end position="200"/>
    </location>
</feature>
<dbReference type="InterPro" id="IPR006143">
    <property type="entry name" value="RND_pump_MFP"/>
</dbReference>
<dbReference type="Gene3D" id="2.40.30.170">
    <property type="match status" value="1"/>
</dbReference>
<dbReference type="Gene3D" id="6.20.50.140">
    <property type="match status" value="1"/>
</dbReference>
<dbReference type="InterPro" id="IPR058624">
    <property type="entry name" value="MdtA-like_HH"/>
</dbReference>
<dbReference type="EMBL" id="RQPJ01000001">
    <property type="protein sequence ID" value="RTE55003.1"/>
    <property type="molecule type" value="Genomic_DNA"/>
</dbReference>
<keyword evidence="3" id="KW-0812">Transmembrane</keyword>
<comment type="caution">
    <text evidence="6">The sequence shown here is derived from an EMBL/GenBank/DDBJ whole genome shotgun (WGS) entry which is preliminary data.</text>
</comment>
<keyword evidence="2" id="KW-0175">Coiled coil</keyword>
<dbReference type="RefSeq" id="WP_126160307.1">
    <property type="nucleotide sequence ID" value="NZ_RQPJ01000001.1"/>
</dbReference>
<dbReference type="GO" id="GO:0015562">
    <property type="term" value="F:efflux transmembrane transporter activity"/>
    <property type="evidence" value="ECO:0007669"/>
    <property type="project" value="InterPro"/>
</dbReference>
<evidence type="ECO:0000256" key="2">
    <source>
        <dbReference type="SAM" id="Coils"/>
    </source>
</evidence>
<evidence type="ECO:0000259" key="4">
    <source>
        <dbReference type="Pfam" id="PF25876"/>
    </source>
</evidence>
<dbReference type="PANTHER" id="PTHR30469:SF33">
    <property type="entry name" value="SLR1207 PROTEIN"/>
    <property type="match status" value="1"/>
</dbReference>
<reference evidence="6 7" key="1">
    <citation type="submission" date="2018-11" db="EMBL/GenBank/DDBJ databases">
        <title>Arenibacter aquaticus sp.nov., a marine bacterium isolated from surface seawater in the South China Sea.</title>
        <authorList>
            <person name="Guo J."/>
            <person name="Sun J."/>
        </authorList>
    </citation>
    <scope>NUCLEOTIDE SEQUENCE [LARGE SCALE GENOMIC DNA]</scope>
    <source>
        <strain evidence="6 7">GUO666</strain>
    </source>
</reference>
<dbReference type="PANTHER" id="PTHR30469">
    <property type="entry name" value="MULTIDRUG RESISTANCE PROTEIN MDTA"/>
    <property type="match status" value="1"/>
</dbReference>
<dbReference type="OrthoDB" id="9809068at2"/>
<dbReference type="Gene3D" id="2.40.50.100">
    <property type="match status" value="1"/>
</dbReference>
<dbReference type="SUPFAM" id="SSF111369">
    <property type="entry name" value="HlyD-like secretion proteins"/>
    <property type="match status" value="1"/>
</dbReference>
<name>A0A3S0D7U9_9FLAO</name>
<keyword evidence="7" id="KW-1185">Reference proteome</keyword>
<dbReference type="Gene3D" id="1.10.287.470">
    <property type="entry name" value="Helix hairpin bin"/>
    <property type="match status" value="1"/>
</dbReference>
<dbReference type="NCBIfam" id="TIGR01730">
    <property type="entry name" value="RND_mfp"/>
    <property type="match status" value="1"/>
</dbReference>
<proteinExistence type="inferred from homology"/>
<evidence type="ECO:0000259" key="5">
    <source>
        <dbReference type="Pfam" id="PF25917"/>
    </source>
</evidence>
<accession>A0A3S0D7U9</accession>
<evidence type="ECO:0000313" key="6">
    <source>
        <dbReference type="EMBL" id="RTE55003.1"/>
    </source>
</evidence>
<dbReference type="AlphaFoldDB" id="A0A3S0D7U9"/>
<dbReference type="Pfam" id="PF25876">
    <property type="entry name" value="HH_MFP_RND"/>
    <property type="match status" value="1"/>
</dbReference>
<gene>
    <name evidence="6" type="ORF">EHW67_00065</name>
</gene>
<dbReference type="GO" id="GO:1990281">
    <property type="term" value="C:efflux pump complex"/>
    <property type="evidence" value="ECO:0007669"/>
    <property type="project" value="TreeGrafter"/>
</dbReference>
<protein>
    <submittedName>
        <fullName evidence="6">Efflux RND transporter periplasmic adaptor subunit</fullName>
    </submittedName>
</protein>
<sequence>MNKVLKYILIGILVLGALWAAAFFIKSNSKSAITYETNNPFKANVEKKTVATGKVVPEDEVEIKPQISGIIDEIFLKEGDMVKAGDLIAKIKVVPNEQSLNQAKGRVRNAEIALNNTKTEYDRNKVLFDKGVISSQDFNTQQLRYDQAKLELQNARSDYQIIRVGSAGGSATANTNIRATVSGTILEIPVKEGDQVIQSNNFNDGTTIATIADLSIMIFEGKVDEGEVGKLKLGMPLEISLGAINDKKFDATLRFIAPKGIEESGAVQFKIEGDVTVEDDFLIRAGYSANASLVLERKDSVLVIPEALLQFDRKTDKPYVEVAVGPVEEQKFERKDVEVGISDGVNVEIVSGITQEDKVKVWNKTEPIKKGDEDEEDTAEDN</sequence>
<organism evidence="6 7">
    <name type="scientific">Arenibacter aquaticus</name>
    <dbReference type="NCBI Taxonomy" id="2489054"/>
    <lineage>
        <taxon>Bacteria</taxon>
        <taxon>Pseudomonadati</taxon>
        <taxon>Bacteroidota</taxon>
        <taxon>Flavobacteriia</taxon>
        <taxon>Flavobacteriales</taxon>
        <taxon>Flavobacteriaceae</taxon>
        <taxon>Arenibacter</taxon>
    </lineage>
</organism>